<feature type="compositionally biased region" description="Basic and acidic residues" evidence="1">
    <location>
        <begin position="87"/>
        <end position="102"/>
    </location>
</feature>
<feature type="compositionally biased region" description="Basic and acidic residues" evidence="1">
    <location>
        <begin position="68"/>
        <end position="78"/>
    </location>
</feature>
<evidence type="ECO:0000256" key="1">
    <source>
        <dbReference type="SAM" id="MobiDB-lite"/>
    </source>
</evidence>
<name>A0A0L0VRK3_9BASI</name>
<sequence length="157" mass="17923">MVSAIKKFKWARFKGDQQWIRCYAHVLNLIAQSILRPFGSVNKRSTSEASAEDAESLSDNSEGEDAEGQIRRFDHDATYDTDSDDNNDSRDDNESLHPHDLEPELNLEDICGLSDEDEDNDLYTTSMCRQSLAKFRAVARKLRKSPNSKIEFVELFS</sequence>
<protein>
    <submittedName>
        <fullName evidence="2">Uncharacterized protein</fullName>
    </submittedName>
</protein>
<comment type="caution">
    <text evidence="2">The sequence shown here is derived from an EMBL/GenBank/DDBJ whole genome shotgun (WGS) entry which is preliminary data.</text>
</comment>
<dbReference type="AlphaFoldDB" id="A0A0L0VRK3"/>
<dbReference type="EMBL" id="AJIL01000026">
    <property type="protein sequence ID" value="KNF01908.1"/>
    <property type="molecule type" value="Genomic_DNA"/>
</dbReference>
<gene>
    <name evidence="2" type="ORF">PSTG_04732</name>
</gene>
<feature type="compositionally biased region" description="Acidic residues" evidence="1">
    <location>
        <begin position="50"/>
        <end position="67"/>
    </location>
</feature>
<organism evidence="2 3">
    <name type="scientific">Puccinia striiformis f. sp. tritici PST-78</name>
    <dbReference type="NCBI Taxonomy" id="1165861"/>
    <lineage>
        <taxon>Eukaryota</taxon>
        <taxon>Fungi</taxon>
        <taxon>Dikarya</taxon>
        <taxon>Basidiomycota</taxon>
        <taxon>Pucciniomycotina</taxon>
        <taxon>Pucciniomycetes</taxon>
        <taxon>Pucciniales</taxon>
        <taxon>Pucciniaceae</taxon>
        <taxon>Puccinia</taxon>
    </lineage>
</organism>
<dbReference type="Proteomes" id="UP000054564">
    <property type="component" value="Unassembled WGS sequence"/>
</dbReference>
<feature type="region of interest" description="Disordered" evidence="1">
    <location>
        <begin position="46"/>
        <end position="112"/>
    </location>
</feature>
<proteinExistence type="predicted"/>
<dbReference type="OrthoDB" id="2505635at2759"/>
<reference evidence="3" key="1">
    <citation type="submission" date="2014-03" db="EMBL/GenBank/DDBJ databases">
        <title>The Genome Sequence of Puccinia striiformis f. sp. tritici PST-78.</title>
        <authorList>
            <consortium name="The Broad Institute Genome Sequencing Platform"/>
            <person name="Cuomo C."/>
            <person name="Hulbert S."/>
            <person name="Chen X."/>
            <person name="Walker B."/>
            <person name="Young S.K."/>
            <person name="Zeng Q."/>
            <person name="Gargeya S."/>
            <person name="Fitzgerald M."/>
            <person name="Haas B."/>
            <person name="Abouelleil A."/>
            <person name="Alvarado L."/>
            <person name="Arachchi H.M."/>
            <person name="Berlin A.M."/>
            <person name="Chapman S.B."/>
            <person name="Goldberg J."/>
            <person name="Griggs A."/>
            <person name="Gujja S."/>
            <person name="Hansen M."/>
            <person name="Howarth C."/>
            <person name="Imamovic A."/>
            <person name="Larimer J."/>
            <person name="McCowan C."/>
            <person name="Montmayeur A."/>
            <person name="Murphy C."/>
            <person name="Neiman D."/>
            <person name="Pearson M."/>
            <person name="Priest M."/>
            <person name="Roberts A."/>
            <person name="Saif S."/>
            <person name="Shea T."/>
            <person name="Sisk P."/>
            <person name="Sykes S."/>
            <person name="Wortman J."/>
            <person name="Nusbaum C."/>
            <person name="Birren B."/>
        </authorList>
    </citation>
    <scope>NUCLEOTIDE SEQUENCE [LARGE SCALE GENOMIC DNA]</scope>
    <source>
        <strain evidence="3">race PST-78</strain>
    </source>
</reference>
<evidence type="ECO:0000313" key="3">
    <source>
        <dbReference type="Proteomes" id="UP000054564"/>
    </source>
</evidence>
<accession>A0A0L0VRK3</accession>
<dbReference type="STRING" id="1165861.A0A0L0VRK3"/>
<evidence type="ECO:0000313" key="2">
    <source>
        <dbReference type="EMBL" id="KNF01908.1"/>
    </source>
</evidence>
<keyword evidence="3" id="KW-1185">Reference proteome</keyword>